<dbReference type="InterPro" id="IPR013766">
    <property type="entry name" value="Thioredoxin_domain"/>
</dbReference>
<keyword evidence="3" id="KW-0560">Oxidoreductase</keyword>
<accession>A0A8S2X3J8</accession>
<dbReference type="InterPro" id="IPR052259">
    <property type="entry name" value="Nucleoredoxin-like"/>
</dbReference>
<dbReference type="Gene3D" id="3.40.30.10">
    <property type="entry name" value="Glutaredoxin"/>
    <property type="match status" value="1"/>
</dbReference>
<evidence type="ECO:0000256" key="5">
    <source>
        <dbReference type="ARBA" id="ARBA00025782"/>
    </source>
</evidence>
<evidence type="ECO:0000313" key="9">
    <source>
        <dbReference type="EMBL" id="CAF4476628.1"/>
    </source>
</evidence>
<dbReference type="PANTHER" id="PTHR13871">
    <property type="entry name" value="THIOREDOXIN"/>
    <property type="match status" value="1"/>
</dbReference>
<name>A0A8S2X3J8_9BILA</name>
<comment type="caution">
    <text evidence="9">The sequence shown here is derived from an EMBL/GenBank/DDBJ whole genome shotgun (WGS) entry which is preliminary data.</text>
</comment>
<protein>
    <recommendedName>
        <fullName evidence="1">protein-disulfide reductase</fullName>
        <ecNumber evidence="1">1.8.1.8</ecNumber>
    </recommendedName>
</protein>
<dbReference type="SUPFAM" id="SSF52833">
    <property type="entry name" value="Thioredoxin-like"/>
    <property type="match status" value="1"/>
</dbReference>
<dbReference type="AlphaFoldDB" id="A0A8S2X3J8"/>
<organism evidence="9 10">
    <name type="scientific">Didymodactylos carnosus</name>
    <dbReference type="NCBI Taxonomy" id="1234261"/>
    <lineage>
        <taxon>Eukaryota</taxon>
        <taxon>Metazoa</taxon>
        <taxon>Spiralia</taxon>
        <taxon>Gnathifera</taxon>
        <taxon>Rotifera</taxon>
        <taxon>Eurotatoria</taxon>
        <taxon>Bdelloidea</taxon>
        <taxon>Philodinida</taxon>
        <taxon>Philodinidae</taxon>
        <taxon>Didymodactylos</taxon>
    </lineage>
</organism>
<evidence type="ECO:0000313" key="10">
    <source>
        <dbReference type="Proteomes" id="UP000682733"/>
    </source>
</evidence>
<dbReference type="GO" id="GO:0047134">
    <property type="term" value="F:protein-disulfide reductase [NAD(P)H] activity"/>
    <property type="evidence" value="ECO:0007669"/>
    <property type="project" value="UniProtKB-EC"/>
</dbReference>
<dbReference type="EMBL" id="CAJOBA010089154">
    <property type="protein sequence ID" value="CAF4476628.1"/>
    <property type="molecule type" value="Genomic_DNA"/>
</dbReference>
<dbReference type="InterPro" id="IPR036249">
    <property type="entry name" value="Thioredoxin-like_sf"/>
</dbReference>
<feature type="domain" description="Thioredoxin" evidence="8">
    <location>
        <begin position="6"/>
        <end position="130"/>
    </location>
</feature>
<dbReference type="Pfam" id="PF13905">
    <property type="entry name" value="Thioredoxin_8"/>
    <property type="match status" value="1"/>
</dbReference>
<proteinExistence type="inferred from homology"/>
<feature type="non-terminal residue" evidence="9">
    <location>
        <position position="1"/>
    </location>
</feature>
<reference evidence="9" key="1">
    <citation type="submission" date="2021-02" db="EMBL/GenBank/DDBJ databases">
        <authorList>
            <person name="Nowell W R."/>
        </authorList>
    </citation>
    <scope>NUCLEOTIDE SEQUENCE</scope>
</reference>
<dbReference type="PANTHER" id="PTHR13871:SF96">
    <property type="entry name" value="THIOREDOXIN DOMAIN-CONTAINING PROTEIN"/>
    <property type="match status" value="1"/>
</dbReference>
<dbReference type="PROSITE" id="PS51352">
    <property type="entry name" value="THIOREDOXIN_2"/>
    <property type="match status" value="1"/>
</dbReference>
<comment type="catalytic activity">
    <reaction evidence="6">
        <text>[protein]-dithiol + NAD(+) = [protein]-disulfide + NADH + H(+)</text>
        <dbReference type="Rhea" id="RHEA:18749"/>
        <dbReference type="Rhea" id="RHEA-COMP:10593"/>
        <dbReference type="Rhea" id="RHEA-COMP:10594"/>
        <dbReference type="ChEBI" id="CHEBI:15378"/>
        <dbReference type="ChEBI" id="CHEBI:29950"/>
        <dbReference type="ChEBI" id="CHEBI:50058"/>
        <dbReference type="ChEBI" id="CHEBI:57540"/>
        <dbReference type="ChEBI" id="CHEBI:57945"/>
        <dbReference type="EC" id="1.8.1.8"/>
    </reaction>
</comment>
<comment type="catalytic activity">
    <reaction evidence="7">
        <text>[protein]-dithiol + NADP(+) = [protein]-disulfide + NADPH + H(+)</text>
        <dbReference type="Rhea" id="RHEA:18753"/>
        <dbReference type="Rhea" id="RHEA-COMP:10593"/>
        <dbReference type="Rhea" id="RHEA-COMP:10594"/>
        <dbReference type="ChEBI" id="CHEBI:15378"/>
        <dbReference type="ChEBI" id="CHEBI:29950"/>
        <dbReference type="ChEBI" id="CHEBI:50058"/>
        <dbReference type="ChEBI" id="CHEBI:57783"/>
        <dbReference type="ChEBI" id="CHEBI:58349"/>
        <dbReference type="EC" id="1.8.1.8"/>
    </reaction>
</comment>
<gene>
    <name evidence="9" type="ORF">TMI583_LOCUS46953</name>
</gene>
<dbReference type="EC" id="1.8.1.8" evidence="1"/>
<evidence type="ECO:0000256" key="1">
    <source>
        <dbReference type="ARBA" id="ARBA00012612"/>
    </source>
</evidence>
<evidence type="ECO:0000256" key="3">
    <source>
        <dbReference type="ARBA" id="ARBA00023002"/>
    </source>
</evidence>
<dbReference type="Proteomes" id="UP000682733">
    <property type="component" value="Unassembled WGS sequence"/>
</dbReference>
<evidence type="ECO:0000256" key="2">
    <source>
        <dbReference type="ARBA" id="ARBA00022737"/>
    </source>
</evidence>
<dbReference type="InterPro" id="IPR012336">
    <property type="entry name" value="Thioredoxin-like_fold"/>
</dbReference>
<evidence type="ECO:0000256" key="4">
    <source>
        <dbReference type="ARBA" id="ARBA00023027"/>
    </source>
</evidence>
<evidence type="ECO:0000256" key="6">
    <source>
        <dbReference type="ARBA" id="ARBA00047388"/>
    </source>
</evidence>
<keyword evidence="2" id="KW-0677">Repeat</keyword>
<evidence type="ECO:0000259" key="8">
    <source>
        <dbReference type="PROSITE" id="PS51352"/>
    </source>
</evidence>
<comment type="similarity">
    <text evidence="5">Belongs to the nucleoredoxin family.</text>
</comment>
<evidence type="ECO:0000256" key="7">
    <source>
        <dbReference type="ARBA" id="ARBA00047804"/>
    </source>
</evidence>
<sequence>MTSAVEVVGTELLNGSTDTTKFDSNQLKGKYIGLYFSAHWCGPCRNFTPKLAEAYKQANSDTFDIVFVSGDTDQASFDEYYKEMPWKAIPFADRTLAEKLNEKYEIQGIPSLIILKPDGSVLTADGDGEL</sequence>
<keyword evidence="4" id="KW-0520">NAD</keyword>